<gene>
    <name evidence="2" type="ORF">GEV02_20965</name>
</gene>
<evidence type="ECO:0000313" key="3">
    <source>
        <dbReference type="Proteomes" id="UP000440498"/>
    </source>
</evidence>
<proteinExistence type="predicted"/>
<dbReference type="AlphaFoldDB" id="A0A6A7N6U1"/>
<sequence>MEKMLAVTDVQLFNLVGLSALHANVLRDGTSACYLFRLSEPQLRCLRQLSTADLMRLVDSFRSGPLFQLRSDFCELVQAPGHVRQLRTLLADPAPSQWSPPQPDRRKPVAAAGR</sequence>
<reference evidence="2 3" key="1">
    <citation type="submission" date="2019-10" db="EMBL/GenBank/DDBJ databases">
        <title>Two novel species isolated from a subtropical stream in China.</title>
        <authorList>
            <person name="Lu H."/>
        </authorList>
    </citation>
    <scope>NUCLEOTIDE SEQUENCE [LARGE SCALE GENOMIC DNA]</scope>
    <source>
        <strain evidence="2 3">FT29W</strain>
    </source>
</reference>
<evidence type="ECO:0008006" key="4">
    <source>
        <dbReference type="Google" id="ProtNLM"/>
    </source>
</evidence>
<organism evidence="2 3">
    <name type="scientific">Rugamonas aquatica</name>
    <dbReference type="NCBI Taxonomy" id="2743357"/>
    <lineage>
        <taxon>Bacteria</taxon>
        <taxon>Pseudomonadati</taxon>
        <taxon>Pseudomonadota</taxon>
        <taxon>Betaproteobacteria</taxon>
        <taxon>Burkholderiales</taxon>
        <taxon>Oxalobacteraceae</taxon>
        <taxon>Telluria group</taxon>
        <taxon>Rugamonas</taxon>
    </lineage>
</organism>
<keyword evidence="3" id="KW-1185">Reference proteome</keyword>
<dbReference type="Proteomes" id="UP000440498">
    <property type="component" value="Unassembled WGS sequence"/>
</dbReference>
<name>A0A6A7N6U1_9BURK</name>
<protein>
    <recommendedName>
        <fullName evidence="4">Flagellar transcriptional regulator FlhD</fullName>
    </recommendedName>
</protein>
<comment type="caution">
    <text evidence="2">The sequence shown here is derived from an EMBL/GenBank/DDBJ whole genome shotgun (WGS) entry which is preliminary data.</text>
</comment>
<evidence type="ECO:0000256" key="1">
    <source>
        <dbReference type="SAM" id="MobiDB-lite"/>
    </source>
</evidence>
<feature type="region of interest" description="Disordered" evidence="1">
    <location>
        <begin position="92"/>
        <end position="114"/>
    </location>
</feature>
<accession>A0A6A7N6U1</accession>
<dbReference type="EMBL" id="WHUG01000009">
    <property type="protein sequence ID" value="MQA40628.1"/>
    <property type="molecule type" value="Genomic_DNA"/>
</dbReference>
<evidence type="ECO:0000313" key="2">
    <source>
        <dbReference type="EMBL" id="MQA40628.1"/>
    </source>
</evidence>
<dbReference type="RefSeq" id="WP_152839925.1">
    <property type="nucleotide sequence ID" value="NZ_WHUG01000009.1"/>
</dbReference>